<evidence type="ECO:0000256" key="1">
    <source>
        <dbReference type="ARBA" id="ARBA00008857"/>
    </source>
</evidence>
<dbReference type="Pfam" id="PF14659">
    <property type="entry name" value="Phage_int_SAM_3"/>
    <property type="match status" value="1"/>
</dbReference>
<dbReference type="GO" id="GO:0003677">
    <property type="term" value="F:DNA binding"/>
    <property type="evidence" value="ECO:0007669"/>
    <property type="project" value="UniProtKB-KW"/>
</dbReference>
<dbReference type="AlphaFoldDB" id="A0A437SSG4"/>
<comment type="caution">
    <text evidence="6">The sequence shown here is derived from an EMBL/GenBank/DDBJ whole genome shotgun (WGS) entry which is preliminary data.</text>
</comment>
<evidence type="ECO:0000256" key="3">
    <source>
        <dbReference type="ARBA" id="ARBA00023125"/>
    </source>
</evidence>
<dbReference type="GO" id="GO:0015074">
    <property type="term" value="P:DNA integration"/>
    <property type="evidence" value="ECO:0007669"/>
    <property type="project" value="UniProtKB-KW"/>
</dbReference>
<dbReference type="Proteomes" id="UP000288291">
    <property type="component" value="Unassembled WGS sequence"/>
</dbReference>
<feature type="domain" description="Tyr recombinase" evidence="5">
    <location>
        <begin position="181"/>
        <end position="376"/>
    </location>
</feature>
<dbReference type="InterPro" id="IPR002104">
    <property type="entry name" value="Integrase_catalytic"/>
</dbReference>
<keyword evidence="4" id="KW-0233">DNA recombination</keyword>
<dbReference type="InterPro" id="IPR050090">
    <property type="entry name" value="Tyrosine_recombinase_XerCD"/>
</dbReference>
<evidence type="ECO:0000256" key="2">
    <source>
        <dbReference type="ARBA" id="ARBA00022908"/>
    </source>
</evidence>
<dbReference type="InterPro" id="IPR013762">
    <property type="entry name" value="Integrase-like_cat_sf"/>
</dbReference>
<keyword evidence="7" id="KW-1185">Reference proteome</keyword>
<comment type="similarity">
    <text evidence="1">Belongs to the 'phage' integrase family.</text>
</comment>
<gene>
    <name evidence="6" type="ORF">EJK17_11200</name>
</gene>
<dbReference type="Gene3D" id="1.10.443.10">
    <property type="entry name" value="Intergrase catalytic core"/>
    <property type="match status" value="1"/>
</dbReference>
<keyword evidence="2" id="KW-0229">DNA integration</keyword>
<dbReference type="PROSITE" id="PS51898">
    <property type="entry name" value="TYR_RECOMBINASE"/>
    <property type="match status" value="1"/>
</dbReference>
<dbReference type="CDD" id="cd01189">
    <property type="entry name" value="INT_ICEBs1_C_like"/>
    <property type="match status" value="1"/>
</dbReference>
<dbReference type="PANTHER" id="PTHR30349:SF41">
    <property type="entry name" value="INTEGRASE_RECOMBINASE PROTEIN MJ0367-RELATED"/>
    <property type="match status" value="1"/>
</dbReference>
<evidence type="ECO:0000313" key="7">
    <source>
        <dbReference type="Proteomes" id="UP000288291"/>
    </source>
</evidence>
<dbReference type="SUPFAM" id="SSF56349">
    <property type="entry name" value="DNA breaking-rejoining enzymes"/>
    <property type="match status" value="1"/>
</dbReference>
<protein>
    <submittedName>
        <fullName evidence="6">Site-specific integrase</fullName>
    </submittedName>
</protein>
<name>A0A437SSG4_9LACO</name>
<sequence length="384" mass="44626">MPRKKDNEIYSYKLKSGKTRYGFKTYIGIEEATGKSIKVSRQGFATYKDAEQEKMRLKVDGADRVVNKRNAQKREKTVNDVWKIYSESYRLTVRGSTYRHATIVWGSQIAPEFGDNYINHISVDHVQQFANKLARKYVAYSATLNQLRRVIKFAQRRGWAEKDPFDKVVIPRKSLKQSRNNEENFYSKEEVAEFLAAAKNYKLMAYTFFVTLVNLGLRRGEGLALKWSDFDFDKKIVHIQRTVTLDEYGKTTLGPVKNDAGNRFLTVSNSLMDALDTYREAEEPLISEFVFHKPNSPDYYTDYEADNWIRKIFSDNPSLKRITPHGLRHTLATLLYDGDDRITPKDVQYMLGHSKPDMALDIYTHITKKQRQNISSSINNLDFK</sequence>
<dbReference type="GO" id="GO:0006310">
    <property type="term" value="P:DNA recombination"/>
    <property type="evidence" value="ECO:0007669"/>
    <property type="project" value="UniProtKB-KW"/>
</dbReference>
<dbReference type="RefSeq" id="WP_103661247.1">
    <property type="nucleotide sequence ID" value="NZ_ML136940.1"/>
</dbReference>
<organism evidence="6 7">
    <name type="scientific">Lactobacillus xujianguonis</name>
    <dbReference type="NCBI Taxonomy" id="2495899"/>
    <lineage>
        <taxon>Bacteria</taxon>
        <taxon>Bacillati</taxon>
        <taxon>Bacillota</taxon>
        <taxon>Bacilli</taxon>
        <taxon>Lactobacillales</taxon>
        <taxon>Lactobacillaceae</taxon>
        <taxon>Lactobacillus</taxon>
    </lineage>
</organism>
<dbReference type="PANTHER" id="PTHR30349">
    <property type="entry name" value="PHAGE INTEGRASE-RELATED"/>
    <property type="match status" value="1"/>
</dbReference>
<dbReference type="EMBL" id="RXIA01000073">
    <property type="protein sequence ID" value="RVU69792.1"/>
    <property type="molecule type" value="Genomic_DNA"/>
</dbReference>
<reference evidence="6 7" key="1">
    <citation type="submission" date="2018-12" db="EMBL/GenBank/DDBJ databases">
        <authorList>
            <person name="Meng J."/>
        </authorList>
    </citation>
    <scope>NUCLEOTIDE SEQUENCE [LARGE SCALE GENOMIC DNA]</scope>
    <source>
        <strain evidence="6 7">HT111-2</strain>
    </source>
</reference>
<dbReference type="Pfam" id="PF00589">
    <property type="entry name" value="Phage_integrase"/>
    <property type="match status" value="1"/>
</dbReference>
<accession>A0A437SSG4</accession>
<evidence type="ECO:0000259" key="5">
    <source>
        <dbReference type="PROSITE" id="PS51898"/>
    </source>
</evidence>
<dbReference type="Gene3D" id="1.10.150.130">
    <property type="match status" value="1"/>
</dbReference>
<proteinExistence type="inferred from homology"/>
<dbReference type="InterPro" id="IPR010998">
    <property type="entry name" value="Integrase_recombinase_N"/>
</dbReference>
<evidence type="ECO:0000256" key="4">
    <source>
        <dbReference type="ARBA" id="ARBA00023172"/>
    </source>
</evidence>
<dbReference type="InterPro" id="IPR004107">
    <property type="entry name" value="Integrase_SAM-like_N"/>
</dbReference>
<dbReference type="InterPro" id="IPR011010">
    <property type="entry name" value="DNA_brk_join_enz"/>
</dbReference>
<evidence type="ECO:0000313" key="6">
    <source>
        <dbReference type="EMBL" id="RVU69792.1"/>
    </source>
</evidence>
<keyword evidence="3" id="KW-0238">DNA-binding</keyword>